<accession>A0AAF1AK21</accession>
<comment type="function">
    <text evidence="1">Ubiquitin-protein ligase which is mainly involved pre-mRNA splicing and DNA repair. Required for pre-mRNA splicing as component of the spliceosome.</text>
</comment>
<sequence>MLLCVWFTSGAVVKIWNVKSQVFDGQIGAVNAISFSENGYFLTVHLHISQKFYDMNNSQKLSFMCFQLYF</sequence>
<keyword evidence="1" id="KW-0539">Nucleus</keyword>
<dbReference type="GO" id="GO:0000974">
    <property type="term" value="C:Prp19 complex"/>
    <property type="evidence" value="ECO:0007669"/>
    <property type="project" value="UniProtKB-UniRule"/>
</dbReference>
<dbReference type="GO" id="GO:0070534">
    <property type="term" value="P:protein K63-linked ubiquitination"/>
    <property type="evidence" value="ECO:0007669"/>
    <property type="project" value="UniProtKB-UniRule"/>
</dbReference>
<dbReference type="AlphaFoldDB" id="A0AAF1AK21"/>
<organism evidence="2 3">
    <name type="scientific">Daucus carota subsp. sativus</name>
    <name type="common">Carrot</name>
    <dbReference type="NCBI Taxonomy" id="79200"/>
    <lineage>
        <taxon>Eukaryota</taxon>
        <taxon>Viridiplantae</taxon>
        <taxon>Streptophyta</taxon>
        <taxon>Embryophyta</taxon>
        <taxon>Tracheophyta</taxon>
        <taxon>Spermatophyta</taxon>
        <taxon>Magnoliopsida</taxon>
        <taxon>eudicotyledons</taxon>
        <taxon>Gunneridae</taxon>
        <taxon>Pentapetalae</taxon>
        <taxon>asterids</taxon>
        <taxon>campanulids</taxon>
        <taxon>Apiales</taxon>
        <taxon>Apiaceae</taxon>
        <taxon>Apioideae</taxon>
        <taxon>Scandiceae</taxon>
        <taxon>Daucinae</taxon>
        <taxon>Daucus</taxon>
        <taxon>Daucus sect. Daucus</taxon>
    </lineage>
</organism>
<dbReference type="GO" id="GO:0005737">
    <property type="term" value="C:cytoplasm"/>
    <property type="evidence" value="ECO:0007669"/>
    <property type="project" value="TreeGrafter"/>
</dbReference>
<dbReference type="PANTHER" id="PTHR43995">
    <property type="entry name" value="PRE-MRNA-PROCESSING FACTOR 19"/>
    <property type="match status" value="1"/>
</dbReference>
<proteinExistence type="inferred from homology"/>
<gene>
    <name evidence="2" type="ORF">DCAR_0205282</name>
</gene>
<dbReference type="GO" id="GO:0061630">
    <property type="term" value="F:ubiquitin protein ligase activity"/>
    <property type="evidence" value="ECO:0007669"/>
    <property type="project" value="UniProtKB-UniRule"/>
</dbReference>
<keyword evidence="1" id="KW-0833">Ubl conjugation pathway</keyword>
<protein>
    <recommendedName>
        <fullName evidence="1">Pre-mRNA-processing factor 19</fullName>
        <ecNumber evidence="1">2.3.2.27</ecNumber>
    </recommendedName>
</protein>
<keyword evidence="1" id="KW-0234">DNA repair</keyword>
<evidence type="ECO:0000256" key="1">
    <source>
        <dbReference type="RuleBase" id="RU367101"/>
    </source>
</evidence>
<keyword evidence="3" id="KW-1185">Reference proteome</keyword>
<evidence type="ECO:0000313" key="3">
    <source>
        <dbReference type="Proteomes" id="UP000077755"/>
    </source>
</evidence>
<dbReference type="Proteomes" id="UP000077755">
    <property type="component" value="Chromosome 2"/>
</dbReference>
<comment type="subcellular location">
    <subcellularLocation>
        <location evidence="1">Nucleus</location>
    </subcellularLocation>
</comment>
<keyword evidence="1" id="KW-0227">DNA damage</keyword>
<keyword evidence="1" id="KW-0808">Transferase</keyword>
<dbReference type="EC" id="2.3.2.27" evidence="1"/>
<keyword evidence="1" id="KW-0747">Spliceosome</keyword>
<name>A0AAF1AK21_DAUCS</name>
<dbReference type="EMBL" id="CP093344">
    <property type="protein sequence ID" value="WOG86084.1"/>
    <property type="molecule type" value="Genomic_DNA"/>
</dbReference>
<comment type="catalytic activity">
    <reaction evidence="1">
        <text>S-ubiquitinyl-[E2 ubiquitin-conjugating enzyme]-L-cysteine + [acceptor protein]-L-lysine = [E2 ubiquitin-conjugating enzyme]-L-cysteine + N(6)-ubiquitinyl-[acceptor protein]-L-lysine.</text>
        <dbReference type="EC" id="2.3.2.27"/>
    </reaction>
</comment>
<keyword evidence="1" id="KW-0508">mRNA splicing</keyword>
<comment type="subunit">
    <text evidence="1">Homotetramer.</text>
</comment>
<dbReference type="PANTHER" id="PTHR43995:SF1">
    <property type="entry name" value="PRE-MRNA-PROCESSING FACTOR 19"/>
    <property type="match status" value="1"/>
</dbReference>
<evidence type="ECO:0000313" key="2">
    <source>
        <dbReference type="EMBL" id="WOG86084.1"/>
    </source>
</evidence>
<dbReference type="GO" id="GO:0006281">
    <property type="term" value="P:DNA repair"/>
    <property type="evidence" value="ECO:0007669"/>
    <property type="project" value="UniProtKB-KW"/>
</dbReference>
<dbReference type="InterPro" id="IPR038959">
    <property type="entry name" value="Prp19"/>
</dbReference>
<reference evidence="2" key="2">
    <citation type="submission" date="2022-03" db="EMBL/GenBank/DDBJ databases">
        <title>Draft title - Genomic analysis of global carrot germplasm unveils the trajectory of domestication and the origin of high carotenoid orange carrot.</title>
        <authorList>
            <person name="Iorizzo M."/>
            <person name="Ellison S."/>
            <person name="Senalik D."/>
            <person name="Macko-Podgorni A."/>
            <person name="Grzebelus D."/>
            <person name="Bostan H."/>
            <person name="Rolling W."/>
            <person name="Curaba J."/>
            <person name="Simon P."/>
        </authorList>
    </citation>
    <scope>NUCLEOTIDE SEQUENCE</scope>
    <source>
        <tissue evidence="2">Leaf</tissue>
    </source>
</reference>
<keyword evidence="1" id="KW-0507">mRNA processing</keyword>
<dbReference type="GO" id="GO:0000398">
    <property type="term" value="P:mRNA splicing, via spliceosome"/>
    <property type="evidence" value="ECO:0007669"/>
    <property type="project" value="InterPro"/>
</dbReference>
<dbReference type="GO" id="GO:0071006">
    <property type="term" value="C:U2-type catalytic step 1 spliceosome"/>
    <property type="evidence" value="ECO:0007669"/>
    <property type="project" value="TreeGrafter"/>
</dbReference>
<comment type="pathway">
    <text evidence="1">Protein modification; protein ubiquitination.</text>
</comment>
<comment type="similarity">
    <text evidence="1">Belongs to the WD repeat PRP19 family.</text>
</comment>
<reference evidence="2" key="1">
    <citation type="journal article" date="2016" name="Nat. Genet.">
        <title>A high-quality carrot genome assembly provides new insights into carotenoid accumulation and asterid genome evolution.</title>
        <authorList>
            <person name="Iorizzo M."/>
            <person name="Ellison S."/>
            <person name="Senalik D."/>
            <person name="Zeng P."/>
            <person name="Satapoomin P."/>
            <person name="Huang J."/>
            <person name="Bowman M."/>
            <person name="Iovene M."/>
            <person name="Sanseverino W."/>
            <person name="Cavagnaro P."/>
            <person name="Yildiz M."/>
            <person name="Macko-Podgorni A."/>
            <person name="Moranska E."/>
            <person name="Grzebelus E."/>
            <person name="Grzebelus D."/>
            <person name="Ashrafi H."/>
            <person name="Zheng Z."/>
            <person name="Cheng S."/>
            <person name="Spooner D."/>
            <person name="Van Deynze A."/>
            <person name="Simon P."/>
        </authorList>
    </citation>
    <scope>NUCLEOTIDE SEQUENCE</scope>
    <source>
        <tissue evidence="2">Leaf</tissue>
    </source>
</reference>